<feature type="region of interest" description="Disordered" evidence="1">
    <location>
        <begin position="89"/>
        <end position="120"/>
    </location>
</feature>
<reference evidence="3" key="2">
    <citation type="journal article" date="2024" name="Plant">
        <title>Genomic evolution and insights into agronomic trait innovations of Sesamum species.</title>
        <authorList>
            <person name="Miao H."/>
            <person name="Wang L."/>
            <person name="Qu L."/>
            <person name="Liu H."/>
            <person name="Sun Y."/>
            <person name="Le M."/>
            <person name="Wang Q."/>
            <person name="Wei S."/>
            <person name="Zheng Y."/>
            <person name="Lin W."/>
            <person name="Duan Y."/>
            <person name="Cao H."/>
            <person name="Xiong S."/>
            <person name="Wang X."/>
            <person name="Wei L."/>
            <person name="Li C."/>
            <person name="Ma Q."/>
            <person name="Ju M."/>
            <person name="Zhao R."/>
            <person name="Li G."/>
            <person name="Mu C."/>
            <person name="Tian Q."/>
            <person name="Mei H."/>
            <person name="Zhang T."/>
            <person name="Gao T."/>
            <person name="Zhang H."/>
        </authorList>
    </citation>
    <scope>NUCLEOTIDE SEQUENCE</scope>
    <source>
        <strain evidence="3">KEN8</strain>
    </source>
</reference>
<feature type="region of interest" description="Disordered" evidence="1">
    <location>
        <begin position="980"/>
        <end position="1052"/>
    </location>
</feature>
<dbReference type="InterPro" id="IPR053063">
    <property type="entry name" value="PWWP_domain_containing_PDP"/>
</dbReference>
<name>A0AAW2JCC9_9LAMI</name>
<dbReference type="Gene3D" id="2.30.30.140">
    <property type="match status" value="1"/>
</dbReference>
<dbReference type="CDD" id="cd05162">
    <property type="entry name" value="PWWP"/>
    <property type="match status" value="1"/>
</dbReference>
<feature type="compositionally biased region" description="Basic and acidic residues" evidence="1">
    <location>
        <begin position="709"/>
        <end position="738"/>
    </location>
</feature>
<comment type="caution">
    <text evidence="3">The sequence shown here is derived from an EMBL/GenBank/DDBJ whole genome shotgun (WGS) entry which is preliminary data.</text>
</comment>
<dbReference type="PROSITE" id="PS50812">
    <property type="entry name" value="PWWP"/>
    <property type="match status" value="1"/>
</dbReference>
<dbReference type="PANTHER" id="PTHR42851:SF4">
    <property type="entry name" value="PWWP DOMAIN-CONTAINING PROTEIN"/>
    <property type="match status" value="1"/>
</dbReference>
<gene>
    <name evidence="3" type="ORF">Scaly_2646000</name>
</gene>
<feature type="region of interest" description="Disordered" evidence="1">
    <location>
        <begin position="432"/>
        <end position="484"/>
    </location>
</feature>
<sequence length="1500" mass="164076">MEDEQGDVGRDSSGGVLESHLSGDLPSETLVENMGTESRVEESCEEGDGEEIMVEVVGSDVFVHGVSGQKEGDFGSGEAEDLEGHVWENRKESEGQNSSEAVDVANDGDGDKIGESELGFSESRDEKSCVVTEEVNIKFSESADVVGGEVSALPSRGPSVSGDEVWNPGIEPMVVSSSAATELVSVQTEEVTETTPMVTSEEKTVEDKAVDENSAEVVTTEPLNQHVETVIEGEMLGHLVAKQMLHMMLKLPLRRSLTILNVKAPKMFRLMGLVVFGEVGLVNASAGEELLVTSGPDGSLVANAERASTGDDDATEAKITVKKEIFAAESKDSILKANELASDVEDKNQGRLNDFDGTKVESNHEIEGVLHVSPEPINEKSLVSERVEAIGSVFDDVLDFKDESLNIDPPDLTTIGNDECLKIDEKSETDVVHQKHGFSNEPAQLADGDDTAEVKKDEGPNVEIQDDTEENQPNTMSSSCPGDEEIVQADSGVCRDQPVMATAVSEVVDQKVAITQAEVIDGDVSSERGQDIDSEISKQSLECQGIAEHPALDANAEDMHLSTEVACSKAATADVMMTEADVSGNIPVVHAEVGFDNVVEGCGPESKPEQAAVLITDASNYEVDKLDTINMMANEVSSTAACSDITQVNISPDLTDKIEFHVPTANISLVDGGEVDKDSVFDMATFSDEVDDSREADDNSIKNNGFYSVEDHDSETKLMDVEEERESDRTYHGRKEVDSEFATQEPASETDKLRLSNEEKVKPASLLRMNQSGYLSPPENEGRFAVSDLVWGKVRSHPWWPGQIFDPADASEKAVKYYKKDSYLVAYFGDRTFAWNDASLLKPFGSQFSQIEKQSNSEAFQDAVSCALEEVSRRVELGLACSCVSKDAYNKIETQVVDNTGIREESSRRYGVDQSSQASNFEPDKLLEYIRDLAPRAAFGADRLDLVIAQAQLSAFCRFKGYRLPTEFPPAGELLENDAETEQVSDEMVASHKHKNTPKDGPQSRKERSLTELMGEREYSPEAEDADDLGKSVSMSSGNKRKAVDPLGDGSDKRVSIHAAKVSTPTSQTPKPSFKIGECIRRVASQLTGSTSLVKGNSEESVIDGSPKIYEHSDRRSVVVSAESFSVSEMLSQLQLVAQDPKKGHNFQNMVHTFFLGFRSSIALNRRGRKKKAEATIGGSGEEFEFDDVNDSYWTDRIVQNYSEEQLLHNTQNGAGNLQLVPFGAEKSVKPGRKPHSRKRFSSGNYPTTDTELDESIKRRKQESSPAELILNFAERNNVPSEINLNKMFRRFGPLMESETEVDHDSGRAKVIFKRGSDAEVARNSAEKFNIFGPVLVNYQIGYSPLISVKILPLTIPQTQEDGEPIVNPSSYAVLFVSVEQLLPSFEQSRTASFASASYCSIFNWELVHGWNPERLSYCKNGSWNWLLVGGNLNNVVSLSIVNFVCTKRCYPVVFKEELSEGVYKAANAIMSCRCLSSLVSIDRSTSAMFGNSIRLSPEC</sequence>
<feature type="compositionally biased region" description="Polar residues" evidence="1">
    <location>
        <begin position="471"/>
        <end position="480"/>
    </location>
</feature>
<dbReference type="PANTHER" id="PTHR42851">
    <property type="entry name" value="ALDOLASE-RELATED"/>
    <property type="match status" value="1"/>
</dbReference>
<evidence type="ECO:0000313" key="3">
    <source>
        <dbReference type="EMBL" id="KAL0291190.1"/>
    </source>
</evidence>
<proteinExistence type="predicted"/>
<dbReference type="InterPro" id="IPR000313">
    <property type="entry name" value="PWWP_dom"/>
</dbReference>
<dbReference type="SUPFAM" id="SSF63748">
    <property type="entry name" value="Tudor/PWWP/MBT"/>
    <property type="match status" value="1"/>
</dbReference>
<feature type="region of interest" description="Disordered" evidence="1">
    <location>
        <begin position="1227"/>
        <end position="1261"/>
    </location>
</feature>
<dbReference type="EMBL" id="JACGWM010001592">
    <property type="protein sequence ID" value="KAL0291190.1"/>
    <property type="molecule type" value="Genomic_DNA"/>
</dbReference>
<accession>A0AAW2JCC9</accession>
<dbReference type="Pfam" id="PF00855">
    <property type="entry name" value="PWWP"/>
    <property type="match status" value="1"/>
</dbReference>
<protein>
    <recommendedName>
        <fullName evidence="2">PWWP domain-containing protein</fullName>
    </recommendedName>
</protein>
<feature type="compositionally biased region" description="Basic and acidic residues" evidence="1">
    <location>
        <begin position="1002"/>
        <end position="1020"/>
    </location>
</feature>
<feature type="compositionally biased region" description="Basic residues" evidence="1">
    <location>
        <begin position="1230"/>
        <end position="1241"/>
    </location>
</feature>
<feature type="domain" description="PWWP" evidence="2">
    <location>
        <begin position="786"/>
        <end position="835"/>
    </location>
</feature>
<dbReference type="SMART" id="SM00293">
    <property type="entry name" value="PWWP"/>
    <property type="match status" value="1"/>
</dbReference>
<evidence type="ECO:0000256" key="1">
    <source>
        <dbReference type="SAM" id="MobiDB-lite"/>
    </source>
</evidence>
<evidence type="ECO:0000259" key="2">
    <source>
        <dbReference type="PROSITE" id="PS50812"/>
    </source>
</evidence>
<reference evidence="3" key="1">
    <citation type="submission" date="2020-06" db="EMBL/GenBank/DDBJ databases">
        <authorList>
            <person name="Li T."/>
            <person name="Hu X."/>
            <person name="Zhang T."/>
            <person name="Song X."/>
            <person name="Zhang H."/>
            <person name="Dai N."/>
            <person name="Sheng W."/>
            <person name="Hou X."/>
            <person name="Wei L."/>
        </authorList>
    </citation>
    <scope>NUCLEOTIDE SEQUENCE</scope>
    <source>
        <strain evidence="3">KEN8</strain>
        <tissue evidence="3">Leaf</tissue>
    </source>
</reference>
<feature type="region of interest" description="Disordered" evidence="1">
    <location>
        <begin position="1"/>
        <end position="48"/>
    </location>
</feature>
<feature type="region of interest" description="Disordered" evidence="1">
    <location>
        <begin position="690"/>
        <end position="756"/>
    </location>
</feature>
<organism evidence="3">
    <name type="scientific">Sesamum calycinum</name>
    <dbReference type="NCBI Taxonomy" id="2727403"/>
    <lineage>
        <taxon>Eukaryota</taxon>
        <taxon>Viridiplantae</taxon>
        <taxon>Streptophyta</taxon>
        <taxon>Embryophyta</taxon>
        <taxon>Tracheophyta</taxon>
        <taxon>Spermatophyta</taxon>
        <taxon>Magnoliopsida</taxon>
        <taxon>eudicotyledons</taxon>
        <taxon>Gunneridae</taxon>
        <taxon>Pentapetalae</taxon>
        <taxon>asterids</taxon>
        <taxon>lamiids</taxon>
        <taxon>Lamiales</taxon>
        <taxon>Pedaliaceae</taxon>
        <taxon>Sesamum</taxon>
    </lineage>
</organism>